<dbReference type="InterPro" id="IPR029787">
    <property type="entry name" value="Nucleotide_cyclase"/>
</dbReference>
<dbReference type="Gene3D" id="3.30.70.270">
    <property type="match status" value="1"/>
</dbReference>
<dbReference type="PANTHER" id="PTHR45138">
    <property type="entry name" value="REGULATORY COMPONENTS OF SENSORY TRANSDUCTION SYSTEM"/>
    <property type="match status" value="1"/>
</dbReference>
<proteinExistence type="predicted"/>
<dbReference type="GO" id="GO:1902201">
    <property type="term" value="P:negative regulation of bacterial-type flagellum-dependent cell motility"/>
    <property type="evidence" value="ECO:0007669"/>
    <property type="project" value="TreeGrafter"/>
</dbReference>
<dbReference type="GO" id="GO:0005886">
    <property type="term" value="C:plasma membrane"/>
    <property type="evidence" value="ECO:0007669"/>
    <property type="project" value="TreeGrafter"/>
</dbReference>
<dbReference type="InterPro" id="IPR029016">
    <property type="entry name" value="GAF-like_dom_sf"/>
</dbReference>
<evidence type="ECO:0000256" key="2">
    <source>
        <dbReference type="ARBA" id="ARBA00012528"/>
    </source>
</evidence>
<dbReference type="InterPro" id="IPR013655">
    <property type="entry name" value="PAS_fold_3"/>
</dbReference>
<dbReference type="Pfam" id="PF01590">
    <property type="entry name" value="GAF"/>
    <property type="match status" value="1"/>
</dbReference>
<evidence type="ECO:0000256" key="3">
    <source>
        <dbReference type="ARBA" id="ARBA00034247"/>
    </source>
</evidence>
<dbReference type="InterPro" id="IPR003018">
    <property type="entry name" value="GAF"/>
</dbReference>
<name>A0A2T1KUH0_9GAMM</name>
<evidence type="ECO:0000313" key="5">
    <source>
        <dbReference type="EMBL" id="PSF13352.1"/>
    </source>
</evidence>
<dbReference type="SMART" id="SM00267">
    <property type="entry name" value="GGDEF"/>
    <property type="match status" value="1"/>
</dbReference>
<protein>
    <recommendedName>
        <fullName evidence="2">diguanylate cyclase</fullName>
        <ecNumber evidence="2">2.7.7.65</ecNumber>
    </recommendedName>
</protein>
<feature type="domain" description="GGDEF" evidence="4">
    <location>
        <begin position="367"/>
        <end position="503"/>
    </location>
</feature>
<evidence type="ECO:0000313" key="6">
    <source>
        <dbReference type="Proteomes" id="UP000239866"/>
    </source>
</evidence>
<dbReference type="CDD" id="cd00130">
    <property type="entry name" value="PAS"/>
    <property type="match status" value="1"/>
</dbReference>
<dbReference type="OrthoDB" id="9813903at2"/>
<dbReference type="InterPro" id="IPR050469">
    <property type="entry name" value="Diguanylate_Cyclase"/>
</dbReference>
<dbReference type="GO" id="GO:0052621">
    <property type="term" value="F:diguanylate cyclase activity"/>
    <property type="evidence" value="ECO:0007669"/>
    <property type="project" value="UniProtKB-EC"/>
</dbReference>
<dbReference type="SUPFAM" id="SSF55073">
    <property type="entry name" value="Nucleotide cyclase"/>
    <property type="match status" value="1"/>
</dbReference>
<dbReference type="EC" id="2.7.7.65" evidence="2"/>
<dbReference type="EMBL" id="PXNP01000009">
    <property type="protein sequence ID" value="PSF13352.1"/>
    <property type="molecule type" value="Genomic_DNA"/>
</dbReference>
<dbReference type="InterPro" id="IPR000160">
    <property type="entry name" value="GGDEF_dom"/>
</dbReference>
<dbReference type="SUPFAM" id="SSF55785">
    <property type="entry name" value="PYP-like sensor domain (PAS domain)"/>
    <property type="match status" value="1"/>
</dbReference>
<dbReference type="Gene3D" id="3.30.450.40">
    <property type="match status" value="1"/>
</dbReference>
<dbReference type="SUPFAM" id="SSF55781">
    <property type="entry name" value="GAF domain-like"/>
    <property type="match status" value="1"/>
</dbReference>
<comment type="cofactor">
    <cofactor evidence="1">
        <name>Mg(2+)</name>
        <dbReference type="ChEBI" id="CHEBI:18420"/>
    </cofactor>
</comment>
<dbReference type="NCBIfam" id="TIGR00254">
    <property type="entry name" value="GGDEF"/>
    <property type="match status" value="1"/>
</dbReference>
<dbReference type="InterPro" id="IPR035965">
    <property type="entry name" value="PAS-like_dom_sf"/>
</dbReference>
<sequence>MTASVPRQDSQKNNGLSAKFFHKLASGVPGVLFTYCLSADGSQHWFPYISNRVEALFGLDPESLRRDAEGVFARIHPDDLVGLEESVAQSAADLTPWCYRARLKMLDGSYQWYEAHSRPERQEDGSTIWYGQYTNIQHYKSLEQSLRESEEEASYQAQFQKLMARFSADFIHLGFGTIDECIDKLLAGIGGFFEVDRAYVYAFTDGYTHMTNTHEWCADGVPSLLESQQKVDIRNFTWWQEQIRHMANQDAVVFVEDTRALPPEALAELGLLEEQGVRAMICAPILVRGQVMGFFGVDSVRVRSWRADQSELMFIVSGLLSGALERNRLEEDLVNQSVRDPLTGLYNRRYLMPRLHEMLAASRRHGERFCLAMFDIDHFKQVNDSLGHLAGDVILKRFTTLLLAHTRANDLVSRYGGEEFLLVFNEVAADQEGSVVTRILEAVRGEYFRFKDDQARITVSAGVVCLSEFQGARVTPEILIREADKRLYQAKEGGRDCLVDAGGLSRP</sequence>
<reference evidence="5 6" key="1">
    <citation type="submission" date="2018-03" db="EMBL/GenBank/DDBJ databases">
        <title>Marinobacter brunus sp. nov., a marine bacterium of Gamma-proteobacteria isolated from the surface seawater of the South China Sea.</title>
        <authorList>
            <person name="Cheng H."/>
            <person name="Wu Y.-H."/>
            <person name="Xamxidin M."/>
            <person name="Xu X.-W."/>
        </authorList>
    </citation>
    <scope>NUCLEOTIDE SEQUENCE [LARGE SCALE GENOMIC DNA]</scope>
    <source>
        <strain evidence="5 6">NH169-3</strain>
    </source>
</reference>
<comment type="catalytic activity">
    <reaction evidence="3">
        <text>2 GTP = 3',3'-c-di-GMP + 2 diphosphate</text>
        <dbReference type="Rhea" id="RHEA:24898"/>
        <dbReference type="ChEBI" id="CHEBI:33019"/>
        <dbReference type="ChEBI" id="CHEBI:37565"/>
        <dbReference type="ChEBI" id="CHEBI:58805"/>
        <dbReference type="EC" id="2.7.7.65"/>
    </reaction>
</comment>
<dbReference type="PANTHER" id="PTHR45138:SF9">
    <property type="entry name" value="DIGUANYLATE CYCLASE DGCM-RELATED"/>
    <property type="match status" value="1"/>
</dbReference>
<gene>
    <name evidence="5" type="ORF">C7H09_01710</name>
</gene>
<dbReference type="Gene3D" id="3.30.450.20">
    <property type="entry name" value="PAS domain"/>
    <property type="match status" value="1"/>
</dbReference>
<dbReference type="Pfam" id="PF08447">
    <property type="entry name" value="PAS_3"/>
    <property type="match status" value="1"/>
</dbReference>
<dbReference type="GO" id="GO:0043709">
    <property type="term" value="P:cell adhesion involved in single-species biofilm formation"/>
    <property type="evidence" value="ECO:0007669"/>
    <property type="project" value="TreeGrafter"/>
</dbReference>
<dbReference type="AlphaFoldDB" id="A0A2T1KUH0"/>
<dbReference type="CDD" id="cd01949">
    <property type="entry name" value="GGDEF"/>
    <property type="match status" value="1"/>
</dbReference>
<dbReference type="InterPro" id="IPR000014">
    <property type="entry name" value="PAS"/>
</dbReference>
<dbReference type="SMART" id="SM00065">
    <property type="entry name" value="GAF"/>
    <property type="match status" value="1"/>
</dbReference>
<evidence type="ECO:0000259" key="4">
    <source>
        <dbReference type="PROSITE" id="PS50887"/>
    </source>
</evidence>
<dbReference type="RefSeq" id="WP_106760925.1">
    <property type="nucleotide sequence ID" value="NZ_PXNP01000009.1"/>
</dbReference>
<dbReference type="Pfam" id="PF00990">
    <property type="entry name" value="GGDEF"/>
    <property type="match status" value="1"/>
</dbReference>
<organism evidence="5 6">
    <name type="scientific">Marinobacter fuscus</name>
    <dbReference type="NCBI Taxonomy" id="2109942"/>
    <lineage>
        <taxon>Bacteria</taxon>
        <taxon>Pseudomonadati</taxon>
        <taxon>Pseudomonadota</taxon>
        <taxon>Gammaproteobacteria</taxon>
        <taxon>Pseudomonadales</taxon>
        <taxon>Marinobacteraceae</taxon>
        <taxon>Marinobacter</taxon>
    </lineage>
</organism>
<evidence type="ECO:0000256" key="1">
    <source>
        <dbReference type="ARBA" id="ARBA00001946"/>
    </source>
</evidence>
<accession>A0A2T1KUH0</accession>
<dbReference type="PROSITE" id="PS50887">
    <property type="entry name" value="GGDEF"/>
    <property type="match status" value="1"/>
</dbReference>
<dbReference type="Proteomes" id="UP000239866">
    <property type="component" value="Unassembled WGS sequence"/>
</dbReference>
<keyword evidence="6" id="KW-1185">Reference proteome</keyword>
<dbReference type="FunFam" id="3.30.70.270:FF:000001">
    <property type="entry name" value="Diguanylate cyclase domain protein"/>
    <property type="match status" value="1"/>
</dbReference>
<dbReference type="InterPro" id="IPR043128">
    <property type="entry name" value="Rev_trsase/Diguanyl_cyclase"/>
</dbReference>
<comment type="caution">
    <text evidence="5">The sequence shown here is derived from an EMBL/GenBank/DDBJ whole genome shotgun (WGS) entry which is preliminary data.</text>
</comment>